<comment type="caution">
    <text evidence="1">The sequence shown here is derived from an EMBL/GenBank/DDBJ whole genome shotgun (WGS) entry which is preliminary data.</text>
</comment>
<dbReference type="InterPro" id="IPR036597">
    <property type="entry name" value="Fido-like_dom_sf"/>
</dbReference>
<keyword evidence="2" id="KW-1185">Reference proteome</keyword>
<evidence type="ECO:0000313" key="2">
    <source>
        <dbReference type="Proteomes" id="UP000246303"/>
    </source>
</evidence>
<proteinExistence type="predicted"/>
<dbReference type="Proteomes" id="UP000246303">
    <property type="component" value="Unassembled WGS sequence"/>
</dbReference>
<dbReference type="OrthoDB" id="9813719at2"/>
<sequence length="146" mass="16153">MHDALLRDTTPECTGHWRNEQVGVGGGSISRHAATFVPHHHTRIPSLMADVLAFAQRADAYFRALTEYRAGNTNAIITAVAETFFAAAQNGRQLVDDIQAAVARWDHQVIALSDSSVHRIKQYLLRQPHLAGAGDPRRTRCCRRTG</sequence>
<dbReference type="Gene3D" id="1.10.3290.10">
    <property type="entry name" value="Fido-like domain"/>
    <property type="match status" value="1"/>
</dbReference>
<organism evidence="1 2">
    <name type="scientific">Arthrobacter psychrochitiniphilus</name>
    <dbReference type="NCBI Taxonomy" id="291045"/>
    <lineage>
        <taxon>Bacteria</taxon>
        <taxon>Bacillati</taxon>
        <taxon>Actinomycetota</taxon>
        <taxon>Actinomycetes</taxon>
        <taxon>Micrococcales</taxon>
        <taxon>Micrococcaceae</taxon>
        <taxon>Arthrobacter</taxon>
    </lineage>
</organism>
<dbReference type="SUPFAM" id="SSF140931">
    <property type="entry name" value="Fic-like"/>
    <property type="match status" value="1"/>
</dbReference>
<dbReference type="RefSeq" id="WP_110105037.1">
    <property type="nucleotide sequence ID" value="NZ_JACBZZ010000001.1"/>
</dbReference>
<dbReference type="EMBL" id="QHLZ01000002">
    <property type="protein sequence ID" value="PXA66723.1"/>
    <property type="molecule type" value="Genomic_DNA"/>
</dbReference>
<protein>
    <submittedName>
        <fullName evidence="1">Uncharacterized protein</fullName>
    </submittedName>
</protein>
<name>A0A2V3E0F0_9MICC</name>
<dbReference type="AlphaFoldDB" id="A0A2V3E0F0"/>
<reference evidence="1 2" key="1">
    <citation type="submission" date="2018-05" db="EMBL/GenBank/DDBJ databases">
        <title>Genetic diversity of glacier-inhabiting Cryobacterium bacteria in China and description of Cryobacterium mengkeensis sp. nov. and Arthrobacter glacialis sp. nov.</title>
        <authorList>
            <person name="Liu Q."/>
            <person name="Xin Y.-H."/>
        </authorList>
    </citation>
    <scope>NUCLEOTIDE SEQUENCE [LARGE SCALE GENOMIC DNA]</scope>
    <source>
        <strain evidence="1 2">GP3</strain>
    </source>
</reference>
<evidence type="ECO:0000313" key="1">
    <source>
        <dbReference type="EMBL" id="PXA66723.1"/>
    </source>
</evidence>
<accession>A0A2V3E0F0</accession>
<gene>
    <name evidence="1" type="ORF">CVS29_03880</name>
</gene>